<dbReference type="Proteomes" id="UP000624183">
    <property type="component" value="Unassembled WGS sequence"/>
</dbReference>
<comment type="caution">
    <text evidence="2">The sequence shown here is derived from an EMBL/GenBank/DDBJ whole genome shotgun (WGS) entry which is preliminary data.</text>
</comment>
<feature type="region of interest" description="Disordered" evidence="1">
    <location>
        <begin position="1"/>
        <end position="94"/>
    </location>
</feature>
<feature type="compositionally biased region" description="Basic and acidic residues" evidence="1">
    <location>
        <begin position="34"/>
        <end position="47"/>
    </location>
</feature>
<organism evidence="2 3">
    <name type="scientific">Streptomyces rubiginosohelvolus</name>
    <dbReference type="NCBI Taxonomy" id="67362"/>
    <lineage>
        <taxon>Bacteria</taxon>
        <taxon>Bacillati</taxon>
        <taxon>Actinomycetota</taxon>
        <taxon>Actinomycetes</taxon>
        <taxon>Kitasatosporales</taxon>
        <taxon>Streptomycetaceae</taxon>
        <taxon>Streptomyces</taxon>
    </lineage>
</organism>
<name>A0ABQ3BID9_9ACTN</name>
<accession>A0ABQ3BID9</accession>
<evidence type="ECO:0000313" key="3">
    <source>
        <dbReference type="Proteomes" id="UP000624183"/>
    </source>
</evidence>
<evidence type="ECO:0000256" key="1">
    <source>
        <dbReference type="SAM" id="MobiDB-lite"/>
    </source>
</evidence>
<feature type="compositionally biased region" description="Gly residues" evidence="1">
    <location>
        <begin position="7"/>
        <end position="26"/>
    </location>
</feature>
<sequence>MQAGARGAIGDGPPGRGLGRCGGGGLTEEVEDGLGFKRAPDSNREVSRFAISPTSQASSTISHASAPCPVIAADADRGGPPARGPPSLRVRQPGRGTSGLTCHCRCAGVSFLVRGAQREAGSFGAVA</sequence>
<evidence type="ECO:0000313" key="2">
    <source>
        <dbReference type="EMBL" id="GGZ45694.1"/>
    </source>
</evidence>
<gene>
    <name evidence="2" type="ORF">GCM10010328_20280</name>
</gene>
<reference evidence="3" key="1">
    <citation type="journal article" date="2019" name="Int. J. Syst. Evol. Microbiol.">
        <title>The Global Catalogue of Microorganisms (GCM) 10K type strain sequencing project: providing services to taxonomists for standard genome sequencing and annotation.</title>
        <authorList>
            <consortium name="The Broad Institute Genomics Platform"/>
            <consortium name="The Broad Institute Genome Sequencing Center for Infectious Disease"/>
            <person name="Wu L."/>
            <person name="Ma J."/>
        </authorList>
    </citation>
    <scope>NUCLEOTIDE SEQUENCE [LARGE SCALE GENOMIC DNA]</scope>
    <source>
        <strain evidence="3">JCM 4602</strain>
    </source>
</reference>
<dbReference type="EMBL" id="BMUW01000002">
    <property type="protein sequence ID" value="GGZ45694.1"/>
    <property type="molecule type" value="Genomic_DNA"/>
</dbReference>
<keyword evidence="3" id="KW-1185">Reference proteome</keyword>
<protein>
    <submittedName>
        <fullName evidence="2">Uncharacterized protein</fullName>
    </submittedName>
</protein>
<proteinExistence type="predicted"/>
<feature type="compositionally biased region" description="Polar residues" evidence="1">
    <location>
        <begin position="52"/>
        <end position="63"/>
    </location>
</feature>